<feature type="domain" description="Transglutaminase-like" evidence="4">
    <location>
        <begin position="319"/>
        <end position="416"/>
    </location>
</feature>
<dbReference type="AlphaFoldDB" id="A0AAN7P9S8"/>
<evidence type="ECO:0000313" key="6">
    <source>
        <dbReference type="Proteomes" id="UP001353858"/>
    </source>
</evidence>
<keyword evidence="6" id="KW-1185">Reference proteome</keyword>
<evidence type="ECO:0000313" key="5">
    <source>
        <dbReference type="EMBL" id="KAK4880422.1"/>
    </source>
</evidence>
<protein>
    <recommendedName>
        <fullName evidence="4">Transglutaminase-like domain-containing protein</fullName>
    </recommendedName>
</protein>
<dbReference type="InterPro" id="IPR001102">
    <property type="entry name" value="Transglutaminase_N"/>
</dbReference>
<dbReference type="Proteomes" id="UP001353858">
    <property type="component" value="Unassembled WGS sequence"/>
</dbReference>
<dbReference type="SUPFAM" id="SSF54001">
    <property type="entry name" value="Cysteine proteinases"/>
    <property type="match status" value="1"/>
</dbReference>
<dbReference type="PIRSF" id="PIRSF000459">
    <property type="entry name" value="TGM_EBP42"/>
    <property type="match status" value="1"/>
</dbReference>
<feature type="binding site" evidence="3">
    <location>
        <position position="510"/>
    </location>
    <ligand>
        <name>Ca(2+)</name>
        <dbReference type="ChEBI" id="CHEBI:29108"/>
    </ligand>
</feature>
<dbReference type="InterPro" id="IPR050779">
    <property type="entry name" value="Transglutaminase"/>
</dbReference>
<evidence type="ECO:0000256" key="3">
    <source>
        <dbReference type="PIRSR" id="PIRSR000459-2"/>
    </source>
</evidence>
<feature type="active site" evidence="2">
    <location>
        <position position="413"/>
    </location>
</feature>
<organism evidence="5 6">
    <name type="scientific">Aquatica leii</name>
    <dbReference type="NCBI Taxonomy" id="1421715"/>
    <lineage>
        <taxon>Eukaryota</taxon>
        <taxon>Metazoa</taxon>
        <taxon>Ecdysozoa</taxon>
        <taxon>Arthropoda</taxon>
        <taxon>Hexapoda</taxon>
        <taxon>Insecta</taxon>
        <taxon>Pterygota</taxon>
        <taxon>Neoptera</taxon>
        <taxon>Endopterygota</taxon>
        <taxon>Coleoptera</taxon>
        <taxon>Polyphaga</taxon>
        <taxon>Elateriformia</taxon>
        <taxon>Elateroidea</taxon>
        <taxon>Lampyridae</taxon>
        <taxon>Luciolinae</taxon>
        <taxon>Aquatica</taxon>
    </lineage>
</organism>
<dbReference type="InterPro" id="IPR036238">
    <property type="entry name" value="Transglutaminase_C_sf"/>
</dbReference>
<accession>A0AAN7P9S8</accession>
<dbReference type="InterPro" id="IPR014756">
    <property type="entry name" value="Ig_E-set"/>
</dbReference>
<comment type="caution">
    <text evidence="5">The sequence shown here is derived from an EMBL/GenBank/DDBJ whole genome shotgun (WGS) entry which is preliminary data.</text>
</comment>
<proteinExistence type="inferred from homology"/>
<feature type="binding site" evidence="3">
    <location>
        <position position="453"/>
    </location>
    <ligand>
        <name>Ca(2+)</name>
        <dbReference type="ChEBI" id="CHEBI:29108"/>
    </ligand>
</feature>
<dbReference type="SUPFAM" id="SSF81296">
    <property type="entry name" value="E set domains"/>
    <property type="match status" value="1"/>
</dbReference>
<dbReference type="InterPro" id="IPR013783">
    <property type="entry name" value="Ig-like_fold"/>
</dbReference>
<dbReference type="InterPro" id="IPR008958">
    <property type="entry name" value="Transglutaminase_C"/>
</dbReference>
<sequence length="752" mass="84949">MFAQKEILTSGVLSDCGRRIVWLAQKQSETSLSSVEAEYRVALYKMEPINVTSITFYPREDAKRHRTDEYDLISIAETPTAIYRRGLNFKFDVNFDRPFNEQLDVVRISFSFGPNANVTKGTRVVLPMLHLQKEIPKMNRWNLAFKGKTNNTVHLQVHVPALAQVGIWFCSIQTNISGCRDKRSDFKFDDEIYIIFNPWSREDSVYMPKTSDLNEYIMNETGKVWVGSFNNPKSKKWIFGQFDEIVLPAAVFLLEKSDLPHSDRGSPILVARAISALINANDDDGLLVGKWDGEYSDGTSPFDWTGSTAIMDEYFRNGGQPVKYGQCWVYSAATVSICRTLGIPCRSVTNYISAHDTNRSLTVDKFFDIFGELIENGPQGDCNDTCWNFHVWNDVWMNRPDLPKGYGGWQIIDGTPQELSGSIYCCGPASVEAVKNGEVGFLYDTPFVFSEVNADICHYQEDEESEWGFSRLSINRYHVGRKILTKHPDLNDDVGDSDMFDVTSIYKHPEGSEAEKLAVASAIKGVTKAQEHYSVPPKTVDDVFFDLIDIDTVPFGEDFYVEVHIKNNSRQSRSITTNLSATSVYYTGATAERLKAARGSFVVNPGKTEIIKLKVNLSEYMYKLVDHNLIKIYAIANVKETRQSWCEEDDFVLTKPELNIKVDKDVRVGQTATAVITFSNPIHIPLTNCKYTIEGHGLIRPKTVDFRDVNPNETVTFKETFVPTLSKQRTLVCTFSSKQVEGIQGSTSFTVS</sequence>
<dbReference type="InterPro" id="IPR038765">
    <property type="entry name" value="Papain-like_cys_pep_sf"/>
</dbReference>
<gene>
    <name evidence="5" type="ORF">RN001_008568</name>
</gene>
<feature type="binding site" evidence="3">
    <location>
        <position position="455"/>
    </location>
    <ligand>
        <name>Ca(2+)</name>
        <dbReference type="ChEBI" id="CHEBI:29108"/>
    </ligand>
</feature>
<dbReference type="PANTHER" id="PTHR11590">
    <property type="entry name" value="PROTEIN-GLUTAMINE GAMMA-GLUTAMYLTRANSFERASE"/>
    <property type="match status" value="1"/>
</dbReference>
<evidence type="ECO:0000259" key="4">
    <source>
        <dbReference type="SMART" id="SM00460"/>
    </source>
</evidence>
<dbReference type="FunFam" id="2.60.40.10:FF:000090">
    <property type="entry name" value="Protein-glutamine gamma-glutamyltransferase 2"/>
    <property type="match status" value="1"/>
</dbReference>
<dbReference type="FunFam" id="3.90.260.10:FF:000002">
    <property type="entry name" value="Erythrocyte membrane protein band 4.2"/>
    <property type="match status" value="1"/>
</dbReference>
<dbReference type="GO" id="GO:0046872">
    <property type="term" value="F:metal ion binding"/>
    <property type="evidence" value="ECO:0007669"/>
    <property type="project" value="UniProtKB-KW"/>
</dbReference>
<dbReference type="Pfam" id="PF00868">
    <property type="entry name" value="Transglut_N"/>
    <property type="match status" value="1"/>
</dbReference>
<dbReference type="InterPro" id="IPR023608">
    <property type="entry name" value="Transglutaminase_animal"/>
</dbReference>
<dbReference type="SMART" id="SM00460">
    <property type="entry name" value="TGc"/>
    <property type="match status" value="1"/>
</dbReference>
<dbReference type="FunFam" id="2.60.40.10:FF:000171">
    <property type="entry name" value="protein-glutamine gamma-glutamyltransferase 6"/>
    <property type="match status" value="1"/>
</dbReference>
<dbReference type="PANTHER" id="PTHR11590:SF52">
    <property type="entry name" value="HEMOCYTE PROTEIN-GLUTAMINE GAMMA-GLUTAMYLTRANSFERASE-LIKE PROTEIN"/>
    <property type="match status" value="1"/>
</dbReference>
<name>A0AAN7P9S8_9COLE</name>
<dbReference type="InterPro" id="IPR036985">
    <property type="entry name" value="Transglutaminase-like_sf"/>
</dbReference>
<dbReference type="GO" id="GO:0003810">
    <property type="term" value="F:protein-glutamine gamma-glutamyltransferase activity"/>
    <property type="evidence" value="ECO:0007669"/>
    <property type="project" value="InterPro"/>
</dbReference>
<dbReference type="Pfam" id="PF00927">
    <property type="entry name" value="Transglut_C"/>
    <property type="match status" value="2"/>
</dbReference>
<comment type="cofactor">
    <cofactor evidence="3">
        <name>Ca(2+)</name>
        <dbReference type="ChEBI" id="CHEBI:29108"/>
    </cofactor>
    <text evidence="3">Binds 1 Ca(2+) ion per subunit.</text>
</comment>
<reference evidence="6" key="1">
    <citation type="submission" date="2023-01" db="EMBL/GenBank/DDBJ databases">
        <title>Key to firefly adult light organ development and bioluminescence: homeobox transcription factors regulate luciferase expression and transportation to peroxisome.</title>
        <authorList>
            <person name="Fu X."/>
        </authorList>
    </citation>
    <scope>NUCLEOTIDE SEQUENCE [LARGE SCALE GENOMIC DNA]</scope>
</reference>
<dbReference type="EMBL" id="JARPUR010000003">
    <property type="protein sequence ID" value="KAK4880422.1"/>
    <property type="molecule type" value="Genomic_DNA"/>
</dbReference>
<keyword evidence="3" id="KW-0106">Calcium</keyword>
<feature type="binding site" evidence="3">
    <location>
        <position position="515"/>
    </location>
    <ligand>
        <name>Ca(2+)</name>
        <dbReference type="ChEBI" id="CHEBI:29108"/>
    </ligand>
</feature>
<dbReference type="InterPro" id="IPR002931">
    <property type="entry name" value="Transglutaminase-like"/>
</dbReference>
<dbReference type="Pfam" id="PF01841">
    <property type="entry name" value="Transglut_core"/>
    <property type="match status" value="1"/>
</dbReference>
<keyword evidence="3" id="KW-0479">Metal-binding</keyword>
<comment type="similarity">
    <text evidence="1">Belongs to the transglutaminase superfamily. Transglutaminase family.</text>
</comment>
<feature type="active site" evidence="2">
    <location>
        <position position="327"/>
    </location>
</feature>
<evidence type="ECO:0000256" key="1">
    <source>
        <dbReference type="ARBA" id="ARBA00005968"/>
    </source>
</evidence>
<feature type="active site" evidence="2">
    <location>
        <position position="390"/>
    </location>
</feature>
<dbReference type="Gene3D" id="3.90.260.10">
    <property type="entry name" value="Transglutaminase-like"/>
    <property type="match status" value="1"/>
</dbReference>
<dbReference type="Gene3D" id="2.60.40.10">
    <property type="entry name" value="Immunoglobulins"/>
    <property type="match status" value="3"/>
</dbReference>
<evidence type="ECO:0000256" key="2">
    <source>
        <dbReference type="PIRSR" id="PIRSR000459-1"/>
    </source>
</evidence>
<dbReference type="SUPFAM" id="SSF49309">
    <property type="entry name" value="Transglutaminase, two C-terminal domains"/>
    <property type="match status" value="2"/>
</dbReference>